<accession>A0A2H0UJP8</accession>
<evidence type="ECO:0000313" key="2">
    <source>
        <dbReference type="Proteomes" id="UP000229526"/>
    </source>
</evidence>
<reference evidence="2" key="1">
    <citation type="submission" date="2017-09" db="EMBL/GenBank/DDBJ databases">
        <title>Depth-based differentiation of microbial function through sediment-hosted aquifers and enrichment of novel symbionts in the deep terrestrial subsurface.</title>
        <authorList>
            <person name="Probst A.J."/>
            <person name="Ladd B."/>
            <person name="Jarett J.K."/>
            <person name="Geller-Mcgrath D.E."/>
            <person name="Sieber C.M.K."/>
            <person name="Emerson J.B."/>
            <person name="Anantharaman K."/>
            <person name="Thomas B.C."/>
            <person name="Malmstrom R."/>
            <person name="Stieglmeier M."/>
            <person name="Klingl A."/>
            <person name="Woyke T."/>
            <person name="Ryan C.M."/>
            <person name="Banfield J.F."/>
        </authorList>
    </citation>
    <scope>NUCLEOTIDE SEQUENCE [LARGE SCALE GENOMIC DNA]</scope>
</reference>
<dbReference type="Proteomes" id="UP000229526">
    <property type="component" value="Unassembled WGS sequence"/>
</dbReference>
<dbReference type="EMBL" id="PFBD01000031">
    <property type="protein sequence ID" value="PIR86624.1"/>
    <property type="molecule type" value="Genomic_DNA"/>
</dbReference>
<dbReference type="AlphaFoldDB" id="A0A2H0UJP8"/>
<organism evidence="1 2">
    <name type="scientific">Candidatus Harrisonbacteria bacterium CG10_big_fil_rev_8_21_14_0_10_49_15</name>
    <dbReference type="NCBI Taxonomy" id="1974587"/>
    <lineage>
        <taxon>Bacteria</taxon>
        <taxon>Candidatus Harrisoniibacteriota</taxon>
    </lineage>
</organism>
<evidence type="ECO:0008006" key="3">
    <source>
        <dbReference type="Google" id="ProtNLM"/>
    </source>
</evidence>
<protein>
    <recommendedName>
        <fullName evidence="3">3D domain-containing protein</fullName>
    </recommendedName>
</protein>
<dbReference type="CDD" id="cd22784">
    <property type="entry name" value="DPBB_MltA_YuiC-like"/>
    <property type="match status" value="1"/>
</dbReference>
<proteinExistence type="predicted"/>
<gene>
    <name evidence="1" type="ORF">COU11_04800</name>
</gene>
<name>A0A2H0UJP8_9BACT</name>
<sequence length="189" mass="21058">MKFINLDDVPIRKLRSLAKRINWKKLFSVASMKGIALLLALAVFPIQLAVAEPSANANGTDALSERVALVSSTALVQPQYEQMTVTATAYNSLKGQTDDSPCIAARGYNLCEANMENVIAANFLPMGTKIIVPELHGDQVFTVVDRMNSRYSKYCSDTECRLDFWMREYSDARKFGKQTVDIIVLSRPE</sequence>
<comment type="caution">
    <text evidence="1">The sequence shown here is derived from an EMBL/GenBank/DDBJ whole genome shotgun (WGS) entry which is preliminary data.</text>
</comment>
<evidence type="ECO:0000313" key="1">
    <source>
        <dbReference type="EMBL" id="PIR86624.1"/>
    </source>
</evidence>